<dbReference type="AlphaFoldDB" id="A0AAD1U7T4"/>
<proteinExistence type="predicted"/>
<name>A0AAD1U7T4_EUPCR</name>
<protein>
    <recommendedName>
        <fullName evidence="2">FAM50A/XAP5 C-terminal domain-containing protein</fullName>
    </recommendedName>
</protein>
<gene>
    <name evidence="3" type="ORF">ECRASSUSDP1_LOCUS3534</name>
</gene>
<feature type="domain" description="FAM50A/XAP5 C-terminal" evidence="2">
    <location>
        <begin position="169"/>
        <end position="326"/>
    </location>
</feature>
<feature type="coiled-coil region" evidence="1">
    <location>
        <begin position="39"/>
        <end position="83"/>
    </location>
</feature>
<evidence type="ECO:0000313" key="3">
    <source>
        <dbReference type="EMBL" id="CAI2362212.1"/>
    </source>
</evidence>
<dbReference type="InterPro" id="IPR007005">
    <property type="entry name" value="XAP5"/>
</dbReference>
<sequence length="329" mass="38783">MYSLVKEHFQQTHNYQLGCYPRNNTKKVISTKLDYLDEVNDNFDEQKELEKAREELKKKRLVKEKLMNQKKKANLSFLDEEEESLVKVPKKKKKQKKEGSKISLFSNKRFKESQDEKEEQVEYKGFGKDPSVNTSFLKDEEKEIEEEIHKKAEINRLIKKTLEIREQLIKIQYSYWDGSGIKKTIIVKKGETIRDIIQKCLRRIEKNNESLTGALADTFMMVKADYILPNHIHIMDFLTKQRLDGNCACKGKLQCQECIFPFSEITPSPEELSNTDILSDLEGVKEENRAKITLDQGPVMKIIERRVFEESKHIFPYYNWKAFEISQKP</sequence>
<dbReference type="PANTHER" id="PTHR12722:SF0">
    <property type="entry name" value="PROTEIN FAM50A"/>
    <property type="match status" value="1"/>
</dbReference>
<evidence type="ECO:0000256" key="1">
    <source>
        <dbReference type="SAM" id="Coils"/>
    </source>
</evidence>
<accession>A0AAD1U7T4</accession>
<dbReference type="EMBL" id="CAMPGE010003379">
    <property type="protein sequence ID" value="CAI2362212.1"/>
    <property type="molecule type" value="Genomic_DNA"/>
</dbReference>
<dbReference type="PANTHER" id="PTHR12722">
    <property type="entry name" value="XAP-5 PROTEIN-RELATED"/>
    <property type="match status" value="1"/>
</dbReference>
<dbReference type="GO" id="GO:0006325">
    <property type="term" value="P:chromatin organization"/>
    <property type="evidence" value="ECO:0007669"/>
    <property type="project" value="TreeGrafter"/>
</dbReference>
<dbReference type="Proteomes" id="UP001295684">
    <property type="component" value="Unassembled WGS sequence"/>
</dbReference>
<keyword evidence="4" id="KW-1185">Reference proteome</keyword>
<evidence type="ECO:0000259" key="2">
    <source>
        <dbReference type="Pfam" id="PF04921"/>
    </source>
</evidence>
<keyword evidence="1" id="KW-0175">Coiled coil</keyword>
<dbReference type="InterPro" id="IPR048337">
    <property type="entry name" value="FAM50A/XAP5_C"/>
</dbReference>
<dbReference type="Pfam" id="PF04921">
    <property type="entry name" value="XAP5"/>
    <property type="match status" value="1"/>
</dbReference>
<comment type="caution">
    <text evidence="3">The sequence shown here is derived from an EMBL/GenBank/DDBJ whole genome shotgun (WGS) entry which is preliminary data.</text>
</comment>
<reference evidence="3" key="1">
    <citation type="submission" date="2023-07" db="EMBL/GenBank/DDBJ databases">
        <authorList>
            <consortium name="AG Swart"/>
            <person name="Singh M."/>
            <person name="Singh A."/>
            <person name="Seah K."/>
            <person name="Emmerich C."/>
        </authorList>
    </citation>
    <scope>NUCLEOTIDE SEQUENCE</scope>
    <source>
        <strain evidence="3">DP1</strain>
    </source>
</reference>
<organism evidence="3 4">
    <name type="scientific">Euplotes crassus</name>
    <dbReference type="NCBI Taxonomy" id="5936"/>
    <lineage>
        <taxon>Eukaryota</taxon>
        <taxon>Sar</taxon>
        <taxon>Alveolata</taxon>
        <taxon>Ciliophora</taxon>
        <taxon>Intramacronucleata</taxon>
        <taxon>Spirotrichea</taxon>
        <taxon>Hypotrichia</taxon>
        <taxon>Euplotida</taxon>
        <taxon>Euplotidae</taxon>
        <taxon>Moneuplotes</taxon>
    </lineage>
</organism>
<dbReference type="GO" id="GO:0005634">
    <property type="term" value="C:nucleus"/>
    <property type="evidence" value="ECO:0007669"/>
    <property type="project" value="InterPro"/>
</dbReference>
<evidence type="ECO:0000313" key="4">
    <source>
        <dbReference type="Proteomes" id="UP001295684"/>
    </source>
</evidence>